<dbReference type="InParanoid" id="Q2LQN2"/>
<dbReference type="GO" id="GO:0006637">
    <property type="term" value="P:acyl-CoA metabolic process"/>
    <property type="evidence" value="ECO:0007669"/>
    <property type="project" value="TreeGrafter"/>
</dbReference>
<dbReference type="PROSITE" id="PS51770">
    <property type="entry name" value="HOTDOG_ACOT"/>
    <property type="match status" value="1"/>
</dbReference>
<dbReference type="SUPFAM" id="SSF54637">
    <property type="entry name" value="Thioesterase/thiol ester dehydrase-isomerase"/>
    <property type="match status" value="1"/>
</dbReference>
<organism evidence="6 7">
    <name type="scientific">Syntrophus aciditrophicus (strain SB)</name>
    <dbReference type="NCBI Taxonomy" id="56780"/>
    <lineage>
        <taxon>Bacteria</taxon>
        <taxon>Pseudomonadati</taxon>
        <taxon>Thermodesulfobacteriota</taxon>
        <taxon>Syntrophia</taxon>
        <taxon>Syntrophales</taxon>
        <taxon>Syntrophaceae</taxon>
        <taxon>Syntrophus</taxon>
    </lineage>
</organism>
<dbReference type="InterPro" id="IPR040170">
    <property type="entry name" value="Cytosol_ACT"/>
</dbReference>
<dbReference type="CDD" id="cd01041">
    <property type="entry name" value="Rubrerythrin"/>
    <property type="match status" value="1"/>
</dbReference>
<dbReference type="GO" id="GO:0009062">
    <property type="term" value="P:fatty acid catabolic process"/>
    <property type="evidence" value="ECO:0007669"/>
    <property type="project" value="TreeGrafter"/>
</dbReference>
<sequence>MELKGSRTEDVLRKALNAELRQSFEYRYFAGMARQAGLQQVAEIFEATAANELEHARHEYEFLGGAGNSLENVRQAVSNEHDQVLKFYPQAAETAEQEGFTEIAEFFRRIVDVEEKHEKNFQELLHGIEKETEFEGRTVGHSSVEMAQLMLPEQANPAGFVHGGELMKMMDNAAGVVAARHAHSNVVTARVEDIVFQSPVRVGSVVFVKARLVFASRSSMVIRVDLEMEHISLEKGHDGQEHRVPAMTANFVMVAVDEQGKASAVPKLILLTEEEERLFAAAEEGYKARKK</sequence>
<dbReference type="Pfam" id="PF03061">
    <property type="entry name" value="4HBT"/>
    <property type="match status" value="1"/>
</dbReference>
<dbReference type="InterPro" id="IPR029069">
    <property type="entry name" value="HotDog_dom_sf"/>
</dbReference>
<evidence type="ECO:0000313" key="7">
    <source>
        <dbReference type="Proteomes" id="UP000001933"/>
    </source>
</evidence>
<proteinExistence type="inferred from homology"/>
<dbReference type="InterPro" id="IPR009078">
    <property type="entry name" value="Ferritin-like_SF"/>
</dbReference>
<comment type="similarity">
    <text evidence="1">Belongs to the acyl coenzyme A hydrolase family.</text>
</comment>
<dbReference type="InterPro" id="IPR012347">
    <property type="entry name" value="Ferritin-like"/>
</dbReference>
<dbReference type="GO" id="GO:0016491">
    <property type="term" value="F:oxidoreductase activity"/>
    <property type="evidence" value="ECO:0007669"/>
    <property type="project" value="InterPro"/>
</dbReference>
<dbReference type="EMBL" id="CP000252">
    <property type="protein sequence ID" value="ABC76073.1"/>
    <property type="molecule type" value="Genomic_DNA"/>
</dbReference>
<keyword evidence="7" id="KW-1185">Reference proteome</keyword>
<gene>
    <name evidence="6" type="ORF">SYN_02559</name>
</gene>
<dbReference type="InterPro" id="IPR009040">
    <property type="entry name" value="Ferritin-like_diiron"/>
</dbReference>
<dbReference type="InterPro" id="IPR003251">
    <property type="entry name" value="Rr_diiron-bd_dom"/>
</dbReference>
<dbReference type="GO" id="GO:0046872">
    <property type="term" value="F:metal ion binding"/>
    <property type="evidence" value="ECO:0007669"/>
    <property type="project" value="InterPro"/>
</dbReference>
<evidence type="ECO:0000259" key="5">
    <source>
        <dbReference type="PROSITE" id="PS51770"/>
    </source>
</evidence>
<evidence type="ECO:0000313" key="6">
    <source>
        <dbReference type="EMBL" id="ABC76073.1"/>
    </source>
</evidence>
<evidence type="ECO:0000256" key="3">
    <source>
        <dbReference type="PROSITE-ProRule" id="PRU01106"/>
    </source>
</evidence>
<dbReference type="Gene3D" id="3.10.129.10">
    <property type="entry name" value="Hotdog Thioesterase"/>
    <property type="match status" value="1"/>
</dbReference>
<dbReference type="OrthoDB" id="9809430at2"/>
<dbReference type="HOGENOM" id="CLU_956236_0_0_7"/>
<dbReference type="AlphaFoldDB" id="Q2LQN2"/>
<dbReference type="eggNOG" id="COG1607">
    <property type="taxonomic scope" value="Bacteria"/>
</dbReference>
<dbReference type="GO" id="GO:0005829">
    <property type="term" value="C:cytosol"/>
    <property type="evidence" value="ECO:0007669"/>
    <property type="project" value="TreeGrafter"/>
</dbReference>
<dbReference type="InterPro" id="IPR006683">
    <property type="entry name" value="Thioestr_dom"/>
</dbReference>
<evidence type="ECO:0000259" key="4">
    <source>
        <dbReference type="PROSITE" id="PS50905"/>
    </source>
</evidence>
<evidence type="ECO:0000256" key="2">
    <source>
        <dbReference type="ARBA" id="ARBA00022801"/>
    </source>
</evidence>
<dbReference type="STRING" id="56780.SYN_02559"/>
<dbReference type="PANTHER" id="PTHR11049">
    <property type="entry name" value="ACYL COENZYME A THIOESTER HYDROLASE"/>
    <property type="match status" value="1"/>
</dbReference>
<feature type="domain" description="Ferritin-like diiron" evidence="4">
    <location>
        <begin position="2"/>
        <end position="132"/>
    </location>
</feature>
<dbReference type="PANTHER" id="PTHR11049:SF24">
    <property type="entry name" value="CYTOSOLIC ACYL COENZYME A THIOESTER HYDROLASE"/>
    <property type="match status" value="1"/>
</dbReference>
<dbReference type="KEGG" id="sat:SYN_02559"/>
<keyword evidence="2 3" id="KW-0378">Hydrolase</keyword>
<dbReference type="CDD" id="cd03442">
    <property type="entry name" value="BFIT_BACH"/>
    <property type="match status" value="1"/>
</dbReference>
<dbReference type="GO" id="GO:0052816">
    <property type="term" value="F:long-chain fatty acyl-CoA hydrolase activity"/>
    <property type="evidence" value="ECO:0007669"/>
    <property type="project" value="TreeGrafter"/>
</dbReference>
<dbReference type="Gene3D" id="1.20.1260.10">
    <property type="match status" value="1"/>
</dbReference>
<protein>
    <submittedName>
        <fullName evidence="6">Rubrerythrin and thioesterase superfamily protein</fullName>
    </submittedName>
</protein>
<dbReference type="InterPro" id="IPR033120">
    <property type="entry name" value="HOTDOG_ACOT"/>
</dbReference>
<dbReference type="eggNOG" id="COG1592">
    <property type="taxonomic scope" value="Bacteria"/>
</dbReference>
<dbReference type="RefSeq" id="WP_011416108.1">
    <property type="nucleotide sequence ID" value="NC_007759.1"/>
</dbReference>
<feature type="domain" description="HotDog ACOT-type" evidence="5">
    <location>
        <begin position="140"/>
        <end position="259"/>
    </location>
</feature>
<dbReference type="PROSITE" id="PS50905">
    <property type="entry name" value="FERRITIN_LIKE"/>
    <property type="match status" value="1"/>
</dbReference>
<dbReference type="Proteomes" id="UP000001933">
    <property type="component" value="Chromosome"/>
</dbReference>
<dbReference type="SUPFAM" id="SSF47240">
    <property type="entry name" value="Ferritin-like"/>
    <property type="match status" value="1"/>
</dbReference>
<reference evidence="6 7" key="1">
    <citation type="journal article" date="2007" name="Proc. Natl. Acad. Sci. U.S.A.">
        <title>The genome of Syntrophus aciditrophicus: life at the thermodynamic limit of microbial growth.</title>
        <authorList>
            <person name="McInerney M.J."/>
            <person name="Rohlin L."/>
            <person name="Mouttaki H."/>
            <person name="Kim U."/>
            <person name="Krupp R.S."/>
            <person name="Rios-Hernandez L."/>
            <person name="Sieber J."/>
            <person name="Struchtemeyer C.G."/>
            <person name="Bhattacharyya A."/>
            <person name="Campbell J.W."/>
            <person name="Gunsalus R.P."/>
        </authorList>
    </citation>
    <scope>NUCLEOTIDE SEQUENCE [LARGE SCALE GENOMIC DNA]</scope>
    <source>
        <strain evidence="6 7">SB</strain>
    </source>
</reference>
<dbReference type="Pfam" id="PF02915">
    <property type="entry name" value="Rubrerythrin"/>
    <property type="match status" value="1"/>
</dbReference>
<evidence type="ECO:0000256" key="1">
    <source>
        <dbReference type="ARBA" id="ARBA00010458"/>
    </source>
</evidence>
<accession>Q2LQN2</accession>
<name>Q2LQN2_SYNAS</name>